<dbReference type="EMBL" id="JACIVE010000054">
    <property type="protein sequence ID" value="MBB1095504.1"/>
    <property type="molecule type" value="Genomic_DNA"/>
</dbReference>
<evidence type="ECO:0000313" key="5">
    <source>
        <dbReference type="Proteomes" id="UP001199710"/>
    </source>
</evidence>
<keyword evidence="1" id="KW-0812">Transmembrane</keyword>
<name>A0A7W3YKP8_9LACO</name>
<evidence type="ECO:0000313" key="4">
    <source>
        <dbReference type="Proteomes" id="UP000534578"/>
    </source>
</evidence>
<dbReference type="Proteomes" id="UP001199710">
    <property type="component" value="Unassembled WGS sequence"/>
</dbReference>
<dbReference type="AlphaFoldDB" id="A0A7W3YKP8"/>
<proteinExistence type="predicted"/>
<keyword evidence="5" id="KW-1185">Reference proteome</keyword>
<protein>
    <submittedName>
        <fullName evidence="2">Hydrophobic protein</fullName>
    </submittedName>
</protein>
<accession>A0A7W3YKP8</accession>
<keyword evidence="1" id="KW-0472">Membrane</keyword>
<feature type="transmembrane region" description="Helical" evidence="1">
    <location>
        <begin position="94"/>
        <end position="116"/>
    </location>
</feature>
<evidence type="ECO:0000256" key="1">
    <source>
        <dbReference type="SAM" id="Phobius"/>
    </source>
</evidence>
<feature type="transmembrane region" description="Helical" evidence="1">
    <location>
        <begin position="48"/>
        <end position="69"/>
    </location>
</feature>
<comment type="caution">
    <text evidence="2">The sequence shown here is derived from an EMBL/GenBank/DDBJ whole genome shotgun (WGS) entry which is preliminary data.</text>
</comment>
<keyword evidence="1" id="KW-1133">Transmembrane helix</keyword>
<evidence type="ECO:0000313" key="2">
    <source>
        <dbReference type="EMBL" id="MBB1095504.1"/>
    </source>
</evidence>
<reference evidence="2 4" key="1">
    <citation type="submission" date="2020-07" db="EMBL/GenBank/DDBJ databases">
        <title>Description of Limosilactobacillus balticus sp. nov., Limosilactobacillus agrestis sp. nov., Limosilactobacillus albertensis sp. nov., Limosilactobacillus rudii sp. nov., Limosilactobacillus fastidiosus sp. nov., five novel Limosilactobacillus species isolated from the vertebrate gastrointestinal tract, and proposal of 6 subspecies of Limosilactobacillus reuteri adapted to the gastrointestinal tract of specific vertebrate hosts.</title>
        <authorList>
            <person name="Li F."/>
            <person name="Cheng C."/>
            <person name="Zheng J."/>
            <person name="Quevedo R.M."/>
            <person name="Li J."/>
            <person name="Roos S."/>
            <person name="Gaenzle M.G."/>
            <person name="Walter J."/>
        </authorList>
    </citation>
    <scope>NUCLEOTIDE SEQUENCE [LARGE SCALE GENOMIC DNA]</scope>
    <source>
        <strain evidence="2 4">BG-MG3-A</strain>
    </source>
</reference>
<reference evidence="3 5" key="2">
    <citation type="submission" date="2021-12" db="EMBL/GenBank/DDBJ databases">
        <title>A phylogenomic analysis of Limosilactobacillus reuteri reveals ancient and stable evolutionary relationships with rodents and birds and zoonotic transmission to humans.</title>
        <authorList>
            <person name="Li F."/>
            <person name="Li X."/>
            <person name="Cheng C."/>
            <person name="Tollenaar S."/>
            <person name="Zhang J.S."/>
            <person name="Simpson D."/>
            <person name="Tasseva G."/>
            <person name="Perez-Munoz M.E."/>
            <person name="Frese S."/>
            <person name="Gaenzle M.G."/>
            <person name="Walter J."/>
            <person name="Zheng J."/>
        </authorList>
    </citation>
    <scope>NUCLEOTIDE SEQUENCE [LARGE SCALE GENOMIC DNA]</scope>
    <source>
        <strain evidence="3 5">BG-MG3-B</strain>
    </source>
</reference>
<gene>
    <name evidence="2" type="ORF">H5R92_04810</name>
    <name evidence="3" type="ORF">LTY36_03400</name>
</gene>
<dbReference type="RefSeq" id="WP_182578416.1">
    <property type="nucleotide sequence ID" value="NZ_JACIVE010000054.1"/>
</dbReference>
<sequence>MYIFAFLLIYKFIKGTFEYEKVSRLELIIIPLYSAIMMLLSLKKTQSMTALGITSILLMVGVAIGFLQASKTQVKDTKKIDAHQRPIIEVKRNWPYLVGWLVSFAIGISVEVFYGAHINAEEVSNELVSEILRDLSVVAFFRGSNAWFVWVLNVATSFTYGTCLMIRYPKIREAIRRRR</sequence>
<evidence type="ECO:0000313" key="3">
    <source>
        <dbReference type="EMBL" id="MCD7130249.1"/>
    </source>
</evidence>
<feature type="transmembrane region" description="Helical" evidence="1">
    <location>
        <begin position="147"/>
        <end position="169"/>
    </location>
</feature>
<organism evidence="2 4">
    <name type="scientific">Limosilactobacillus agrestis</name>
    <dbReference type="NCBI Taxonomy" id="2759748"/>
    <lineage>
        <taxon>Bacteria</taxon>
        <taxon>Bacillati</taxon>
        <taxon>Bacillota</taxon>
        <taxon>Bacilli</taxon>
        <taxon>Lactobacillales</taxon>
        <taxon>Lactobacillaceae</taxon>
        <taxon>Limosilactobacillus</taxon>
    </lineage>
</organism>
<dbReference type="Proteomes" id="UP000534578">
    <property type="component" value="Unassembled WGS sequence"/>
</dbReference>
<dbReference type="EMBL" id="JAJPDE010000041">
    <property type="protein sequence ID" value="MCD7130249.1"/>
    <property type="molecule type" value="Genomic_DNA"/>
</dbReference>